<dbReference type="EMBL" id="JABCSC020000001">
    <property type="protein sequence ID" value="NSL53892.1"/>
    <property type="molecule type" value="Genomic_DNA"/>
</dbReference>
<organism evidence="7 8">
    <name type="scientific">Uliginosibacterium aquaticum</name>
    <dbReference type="NCBI Taxonomy" id="2731212"/>
    <lineage>
        <taxon>Bacteria</taxon>
        <taxon>Pseudomonadati</taxon>
        <taxon>Pseudomonadota</taxon>
        <taxon>Betaproteobacteria</taxon>
        <taxon>Rhodocyclales</taxon>
        <taxon>Zoogloeaceae</taxon>
        <taxon>Uliginosibacterium</taxon>
    </lineage>
</organism>
<keyword evidence="1 3" id="KW-0807">Transducer</keyword>
<keyword evidence="4" id="KW-1133">Transmembrane helix</keyword>
<dbReference type="PROSITE" id="PS50111">
    <property type="entry name" value="CHEMOTAXIS_TRANSDUC_2"/>
    <property type="match status" value="1"/>
</dbReference>
<dbReference type="CDD" id="cd19411">
    <property type="entry name" value="MCP2201-like_sensor"/>
    <property type="match status" value="1"/>
</dbReference>
<reference evidence="7 8" key="1">
    <citation type="submission" date="2020-06" db="EMBL/GenBank/DDBJ databases">
        <title>Draft genome of Uliginosibacterium sp. IMCC34675.</title>
        <authorList>
            <person name="Song J."/>
        </authorList>
    </citation>
    <scope>NUCLEOTIDE SEQUENCE [LARGE SCALE GENOMIC DNA]</scope>
    <source>
        <strain evidence="7 8">IMCC34675</strain>
    </source>
</reference>
<proteinExistence type="inferred from homology"/>
<dbReference type="Pfam" id="PF12729">
    <property type="entry name" value="4HB_MCP_1"/>
    <property type="match status" value="1"/>
</dbReference>
<dbReference type="Pfam" id="PF00015">
    <property type="entry name" value="MCPsignal"/>
    <property type="match status" value="1"/>
</dbReference>
<dbReference type="InterPro" id="IPR004090">
    <property type="entry name" value="Chemotax_Me-accpt_rcpt"/>
</dbReference>
<dbReference type="InterPro" id="IPR024478">
    <property type="entry name" value="HlyB_4HB_MCP"/>
</dbReference>
<dbReference type="SMART" id="SM00283">
    <property type="entry name" value="MA"/>
    <property type="match status" value="1"/>
</dbReference>
<feature type="transmembrane region" description="Helical" evidence="4">
    <location>
        <begin position="187"/>
        <end position="209"/>
    </location>
</feature>
<dbReference type="Pfam" id="PF00672">
    <property type="entry name" value="HAMP"/>
    <property type="match status" value="1"/>
</dbReference>
<dbReference type="PRINTS" id="PR00260">
    <property type="entry name" value="CHEMTRNSDUCR"/>
</dbReference>
<dbReference type="CDD" id="cd11386">
    <property type="entry name" value="MCP_signal"/>
    <property type="match status" value="1"/>
</dbReference>
<comment type="caution">
    <text evidence="7">The sequence shown here is derived from an EMBL/GenBank/DDBJ whole genome shotgun (WGS) entry which is preliminary data.</text>
</comment>
<dbReference type="InterPro" id="IPR004089">
    <property type="entry name" value="MCPsignal_dom"/>
</dbReference>
<sequence length="540" mass="56956">MNLTISKRLWAMIIASALALLVVGGAGLVTISRLVDAVDEVNNNSIPSLGVIDDAELSLLRVRLGITQHVMALDETRRAAIEKSITAARADWNAHLKTYANELVSNDEDRKLLDAVQNALKLYETELDKVLDFSRQNRTDEAFAALGSALAPAGETAVKALEDMASFNEQNAKATGEAAGRLGHTGLAVSAGVAVLAIIVIGGMGFMLVKNIGGALQDVQGTVSRIQRDLDFTLRIPVRSRDELGLTSEALNQLLATMQTNLKSIAQGVRSVAAASNRMASTSDQVAHASQEQSSAASAMAAAMEEMTVSITHVSDRAGEANELSKESGRLASSGEMVITQTVADINEIAGSVDQASASIRELGEQTDRISSVVGVIREVADQTNLLALNAAIEAARAGEQGRGFAVVADEVRKLAERTAQSTQEISAMVESVRHGARAAVERMEQAVEKVSSGVGRAQGASESIRHIGDANRNAVQMVTEISDAIREQGTTSTSIAQQVERIAQMAEESSSAAIEGAGSARELDRLAESMQGVVATYRL</sequence>
<evidence type="ECO:0000313" key="8">
    <source>
        <dbReference type="Proteomes" id="UP000778523"/>
    </source>
</evidence>
<feature type="domain" description="HAMP" evidence="6">
    <location>
        <begin position="210"/>
        <end position="263"/>
    </location>
</feature>
<evidence type="ECO:0000313" key="7">
    <source>
        <dbReference type="EMBL" id="NSL53892.1"/>
    </source>
</evidence>
<feature type="domain" description="Methyl-accepting transducer" evidence="5">
    <location>
        <begin position="268"/>
        <end position="504"/>
    </location>
</feature>
<dbReference type="PANTHER" id="PTHR32089">
    <property type="entry name" value="METHYL-ACCEPTING CHEMOTAXIS PROTEIN MCPB"/>
    <property type="match status" value="1"/>
</dbReference>
<evidence type="ECO:0000256" key="3">
    <source>
        <dbReference type="PROSITE-ProRule" id="PRU00284"/>
    </source>
</evidence>
<dbReference type="InterPro" id="IPR003660">
    <property type="entry name" value="HAMP_dom"/>
</dbReference>
<dbReference type="Proteomes" id="UP000778523">
    <property type="component" value="Unassembled WGS sequence"/>
</dbReference>
<name>A0ABX2IFX9_9RHOO</name>
<protein>
    <submittedName>
        <fullName evidence="7">Methyl-accepting chemotaxis protein</fullName>
    </submittedName>
</protein>
<dbReference type="RefSeq" id="WP_170020192.1">
    <property type="nucleotide sequence ID" value="NZ_JABCSC020000001.1"/>
</dbReference>
<dbReference type="PANTHER" id="PTHR32089:SF112">
    <property type="entry name" value="LYSOZYME-LIKE PROTEIN-RELATED"/>
    <property type="match status" value="1"/>
</dbReference>
<evidence type="ECO:0000259" key="5">
    <source>
        <dbReference type="PROSITE" id="PS50111"/>
    </source>
</evidence>
<evidence type="ECO:0000256" key="1">
    <source>
        <dbReference type="ARBA" id="ARBA00023224"/>
    </source>
</evidence>
<evidence type="ECO:0000256" key="2">
    <source>
        <dbReference type="ARBA" id="ARBA00029447"/>
    </source>
</evidence>
<comment type="similarity">
    <text evidence="2">Belongs to the methyl-accepting chemotaxis (MCP) protein family.</text>
</comment>
<dbReference type="Gene3D" id="1.10.287.950">
    <property type="entry name" value="Methyl-accepting chemotaxis protein"/>
    <property type="match status" value="1"/>
</dbReference>
<keyword evidence="4" id="KW-0472">Membrane</keyword>
<keyword evidence="4" id="KW-0812">Transmembrane</keyword>
<dbReference type="CDD" id="cd06225">
    <property type="entry name" value="HAMP"/>
    <property type="match status" value="1"/>
</dbReference>
<accession>A0ABX2IFX9</accession>
<dbReference type="InterPro" id="IPR047347">
    <property type="entry name" value="YvaQ-like_sensor"/>
</dbReference>
<dbReference type="PROSITE" id="PS50885">
    <property type="entry name" value="HAMP"/>
    <property type="match status" value="1"/>
</dbReference>
<dbReference type="SMART" id="SM00304">
    <property type="entry name" value="HAMP"/>
    <property type="match status" value="2"/>
</dbReference>
<evidence type="ECO:0000259" key="6">
    <source>
        <dbReference type="PROSITE" id="PS50885"/>
    </source>
</evidence>
<dbReference type="SUPFAM" id="SSF58104">
    <property type="entry name" value="Methyl-accepting chemotaxis protein (MCP) signaling domain"/>
    <property type="match status" value="1"/>
</dbReference>
<evidence type="ECO:0000256" key="4">
    <source>
        <dbReference type="SAM" id="Phobius"/>
    </source>
</evidence>
<keyword evidence="8" id="KW-1185">Reference proteome</keyword>
<gene>
    <name evidence="7" type="ORF">HJ583_002540</name>
</gene>